<proteinExistence type="predicted"/>
<protein>
    <submittedName>
        <fullName evidence="2">Uncharacterized protein</fullName>
    </submittedName>
</protein>
<evidence type="ECO:0000313" key="2">
    <source>
        <dbReference type="EMBL" id="KAL2619816.1"/>
    </source>
</evidence>
<organism evidence="2 3">
    <name type="scientific">Riccia fluitans</name>
    <dbReference type="NCBI Taxonomy" id="41844"/>
    <lineage>
        <taxon>Eukaryota</taxon>
        <taxon>Viridiplantae</taxon>
        <taxon>Streptophyta</taxon>
        <taxon>Embryophyta</taxon>
        <taxon>Marchantiophyta</taxon>
        <taxon>Marchantiopsida</taxon>
        <taxon>Marchantiidae</taxon>
        <taxon>Marchantiales</taxon>
        <taxon>Ricciaceae</taxon>
        <taxon>Riccia</taxon>
    </lineage>
</organism>
<feature type="region of interest" description="Disordered" evidence="1">
    <location>
        <begin position="81"/>
        <end position="118"/>
    </location>
</feature>
<feature type="region of interest" description="Disordered" evidence="1">
    <location>
        <begin position="17"/>
        <end position="56"/>
    </location>
</feature>
<gene>
    <name evidence="2" type="ORF">R1flu_000021</name>
</gene>
<dbReference type="EMBL" id="JBHFFA010000006">
    <property type="protein sequence ID" value="KAL2619816.1"/>
    <property type="molecule type" value="Genomic_DNA"/>
</dbReference>
<reference evidence="2 3" key="1">
    <citation type="submission" date="2024-09" db="EMBL/GenBank/DDBJ databases">
        <title>Chromosome-scale assembly of Riccia fluitans.</title>
        <authorList>
            <person name="Paukszto L."/>
            <person name="Sawicki J."/>
            <person name="Karawczyk K."/>
            <person name="Piernik-Szablinska J."/>
            <person name="Szczecinska M."/>
            <person name="Mazdziarz M."/>
        </authorList>
    </citation>
    <scope>NUCLEOTIDE SEQUENCE [LARGE SCALE GENOMIC DNA]</scope>
    <source>
        <strain evidence="2">Rf_01</strain>
        <tissue evidence="2">Aerial parts of the thallus</tissue>
    </source>
</reference>
<evidence type="ECO:0000313" key="3">
    <source>
        <dbReference type="Proteomes" id="UP001605036"/>
    </source>
</evidence>
<dbReference type="Proteomes" id="UP001605036">
    <property type="component" value="Unassembled WGS sequence"/>
</dbReference>
<sequence length="118" mass="13111">MRWIPFSGRTIAKVARPMDDPYHAGDVSPRTQHRSRADLDGRVRTSSERRPMSAKTWAATETRFIGHCDRDTKARPATATTIINPGTHPAKNGIAASRQVDRRGDRANASGATFREVR</sequence>
<accession>A0ABD1XZM5</accession>
<feature type="compositionally biased region" description="Basic and acidic residues" evidence="1">
    <location>
        <begin position="35"/>
        <end position="51"/>
    </location>
</feature>
<name>A0ABD1XZM5_9MARC</name>
<keyword evidence="3" id="KW-1185">Reference proteome</keyword>
<comment type="caution">
    <text evidence="2">The sequence shown here is derived from an EMBL/GenBank/DDBJ whole genome shotgun (WGS) entry which is preliminary data.</text>
</comment>
<evidence type="ECO:0000256" key="1">
    <source>
        <dbReference type="SAM" id="MobiDB-lite"/>
    </source>
</evidence>
<dbReference type="AlphaFoldDB" id="A0ABD1XZM5"/>